<feature type="domain" description="M23ase beta-sheet core" evidence="3">
    <location>
        <begin position="300"/>
        <end position="394"/>
    </location>
</feature>
<dbReference type="EMBL" id="JACJVO010000001">
    <property type="protein sequence ID" value="MBB6729320.1"/>
    <property type="molecule type" value="Genomic_DNA"/>
</dbReference>
<evidence type="ECO:0000256" key="1">
    <source>
        <dbReference type="SAM" id="MobiDB-lite"/>
    </source>
</evidence>
<evidence type="ECO:0000256" key="2">
    <source>
        <dbReference type="SAM" id="Phobius"/>
    </source>
</evidence>
<keyword evidence="2" id="KW-1133">Transmembrane helix</keyword>
<comment type="caution">
    <text evidence="4">The sequence shown here is derived from an EMBL/GenBank/DDBJ whole genome shotgun (WGS) entry which is preliminary data.</text>
</comment>
<dbReference type="Gene3D" id="2.70.70.10">
    <property type="entry name" value="Glucose Permease (Domain IIA)"/>
    <property type="match status" value="1"/>
</dbReference>
<gene>
    <name evidence="4" type="ORF">H7C18_00220</name>
</gene>
<evidence type="ECO:0000259" key="3">
    <source>
        <dbReference type="Pfam" id="PF01551"/>
    </source>
</evidence>
<dbReference type="PANTHER" id="PTHR21666:SF270">
    <property type="entry name" value="MUREIN HYDROLASE ACTIVATOR ENVC"/>
    <property type="match status" value="1"/>
</dbReference>
<feature type="compositionally biased region" description="Low complexity" evidence="1">
    <location>
        <begin position="145"/>
        <end position="154"/>
    </location>
</feature>
<feature type="compositionally biased region" description="Basic residues" evidence="1">
    <location>
        <begin position="1"/>
        <end position="12"/>
    </location>
</feature>
<feature type="transmembrane region" description="Helical" evidence="2">
    <location>
        <begin position="202"/>
        <end position="220"/>
    </location>
</feature>
<feature type="compositionally biased region" description="Basic and acidic residues" evidence="1">
    <location>
        <begin position="28"/>
        <end position="38"/>
    </location>
</feature>
<keyword evidence="2" id="KW-0472">Membrane</keyword>
<dbReference type="InterPro" id="IPR011055">
    <property type="entry name" value="Dup_hybrid_motif"/>
</dbReference>
<feature type="region of interest" description="Disordered" evidence="1">
    <location>
        <begin position="1"/>
        <end position="166"/>
    </location>
</feature>
<dbReference type="PANTHER" id="PTHR21666">
    <property type="entry name" value="PEPTIDASE-RELATED"/>
    <property type="match status" value="1"/>
</dbReference>
<keyword evidence="2" id="KW-0812">Transmembrane</keyword>
<dbReference type="InterPro" id="IPR016047">
    <property type="entry name" value="M23ase_b-sheet_dom"/>
</dbReference>
<feature type="compositionally biased region" description="Acidic residues" evidence="1">
    <location>
        <begin position="47"/>
        <end position="62"/>
    </location>
</feature>
<dbReference type="AlphaFoldDB" id="A0A7X0SG25"/>
<dbReference type="InterPro" id="IPR050570">
    <property type="entry name" value="Cell_wall_metabolism_enzyme"/>
</dbReference>
<dbReference type="CDD" id="cd12797">
    <property type="entry name" value="M23_peptidase"/>
    <property type="match status" value="1"/>
</dbReference>
<dbReference type="GO" id="GO:0004222">
    <property type="term" value="F:metalloendopeptidase activity"/>
    <property type="evidence" value="ECO:0007669"/>
    <property type="project" value="TreeGrafter"/>
</dbReference>
<accession>A0A7X0SG25</accession>
<evidence type="ECO:0000313" key="5">
    <source>
        <dbReference type="Proteomes" id="UP000564644"/>
    </source>
</evidence>
<sequence length="401" mass="43964">MEVRKQVRRRRRERVEELVGKLPFSDRGPAEDSPRNGDPRYGSYGELPEEPAPWEEEPEYPEGEQRDSLTEMNRLWNEEDERQLPPANPPKPSTRHVKPSHAASERLPNEPQELDPEKWWKERQRTQFAAPAGRNAADGSRRPPAKAQAAQGAASPGGPGLRTGPIGSLADLSSYRGLSGTAGWDDEPPERPPFLSRLIRGLAVRFVLALLVFAAVWGWMHSDLPGNGEVQALAIRSVTEEMNFDAVEAWYEKTFGGSPAFLPMFRHQQPSQAAIAEWSRDQTVPPLEGRIIRTFAQDGAGIRMAAPSGSPVKAVHSGRVTKVTTDGEGVAAVWVQHPNEIVTEYEGLENPEVKPSDWVEAGQTLGGLASSSREDGGDAELFFAVIRGGKTIDPADVVPIA</sequence>
<keyword evidence="5" id="KW-1185">Reference proteome</keyword>
<dbReference type="RefSeq" id="WP_185126994.1">
    <property type="nucleotide sequence ID" value="NZ_JACJVO010000001.1"/>
</dbReference>
<organism evidence="4 5">
    <name type="scientific">Cohnella zeiphila</name>
    <dbReference type="NCBI Taxonomy" id="2761120"/>
    <lineage>
        <taxon>Bacteria</taxon>
        <taxon>Bacillati</taxon>
        <taxon>Bacillota</taxon>
        <taxon>Bacilli</taxon>
        <taxon>Bacillales</taxon>
        <taxon>Paenibacillaceae</taxon>
        <taxon>Cohnella</taxon>
    </lineage>
</organism>
<reference evidence="4 5" key="1">
    <citation type="submission" date="2020-08" db="EMBL/GenBank/DDBJ databases">
        <title>Cohnella phylogeny.</title>
        <authorList>
            <person name="Dunlap C."/>
        </authorList>
    </citation>
    <scope>NUCLEOTIDE SEQUENCE [LARGE SCALE GENOMIC DNA]</scope>
    <source>
        <strain evidence="4 5">CBP 2801</strain>
    </source>
</reference>
<protein>
    <submittedName>
        <fullName evidence="4">M23 family metallopeptidase</fullName>
    </submittedName>
</protein>
<feature type="compositionally biased region" description="Basic and acidic residues" evidence="1">
    <location>
        <begin position="115"/>
        <end position="125"/>
    </location>
</feature>
<dbReference type="SUPFAM" id="SSF51261">
    <property type="entry name" value="Duplicated hybrid motif"/>
    <property type="match status" value="1"/>
</dbReference>
<evidence type="ECO:0000313" key="4">
    <source>
        <dbReference type="EMBL" id="MBB6729320.1"/>
    </source>
</evidence>
<proteinExistence type="predicted"/>
<dbReference type="Pfam" id="PF01551">
    <property type="entry name" value="Peptidase_M23"/>
    <property type="match status" value="1"/>
</dbReference>
<name>A0A7X0SG25_9BACL</name>
<dbReference type="Proteomes" id="UP000564644">
    <property type="component" value="Unassembled WGS sequence"/>
</dbReference>